<dbReference type="Proteomes" id="UP000188388">
    <property type="component" value="Unassembled WGS sequence"/>
</dbReference>
<dbReference type="EMBL" id="FTPD01000058">
    <property type="protein sequence ID" value="SIT59057.1"/>
    <property type="molecule type" value="Genomic_DNA"/>
</dbReference>
<dbReference type="STRING" id="1631249.BQ8794_610010"/>
<name>A0A1R3VGR9_9HYPH</name>
<dbReference type="PANTHER" id="PTHR36154">
    <property type="entry name" value="DNA-BINDING TRANSCRIPTIONAL ACTIVATOR ALPA"/>
    <property type="match status" value="1"/>
</dbReference>
<dbReference type="Pfam" id="PF05930">
    <property type="entry name" value="Phage_AlpA"/>
    <property type="match status" value="1"/>
</dbReference>
<evidence type="ECO:0000256" key="1">
    <source>
        <dbReference type="SAM" id="MobiDB-lite"/>
    </source>
</evidence>
<dbReference type="SUPFAM" id="SSF46955">
    <property type="entry name" value="Putative DNA-binding domain"/>
    <property type="match status" value="1"/>
</dbReference>
<protein>
    <submittedName>
        <fullName evidence="2">Phage transcriptional regulator, AlpA (Modular protein) (Modular protein)</fullName>
    </submittedName>
</protein>
<dbReference type="Gene3D" id="1.10.238.160">
    <property type="match status" value="1"/>
</dbReference>
<reference evidence="3" key="1">
    <citation type="submission" date="2017-01" db="EMBL/GenBank/DDBJ databases">
        <authorList>
            <person name="Brunel B."/>
        </authorList>
    </citation>
    <scope>NUCLEOTIDE SEQUENCE [LARGE SCALE GENOMIC DNA]</scope>
</reference>
<evidence type="ECO:0000313" key="3">
    <source>
        <dbReference type="Proteomes" id="UP000188388"/>
    </source>
</evidence>
<dbReference type="PANTHER" id="PTHR36154:SF1">
    <property type="entry name" value="DNA-BINDING TRANSCRIPTIONAL ACTIVATOR ALPA"/>
    <property type="match status" value="1"/>
</dbReference>
<accession>A0A1R3VGR9</accession>
<dbReference type="InterPro" id="IPR009061">
    <property type="entry name" value="DNA-bd_dom_put_sf"/>
</dbReference>
<proteinExistence type="predicted"/>
<evidence type="ECO:0000313" key="2">
    <source>
        <dbReference type="EMBL" id="SIT59057.1"/>
    </source>
</evidence>
<keyword evidence="3" id="KW-1185">Reference proteome</keyword>
<dbReference type="AlphaFoldDB" id="A0A1R3VGR9"/>
<sequence length="152" mass="17278">MVEGDDVLVVESYTQIGADARSLARKEPFGMQMVKRQKQTQRESCQDIEAAPADHPLPVLPHIEARQVVRTVRRSQLREIVPLSDTTIYEMEQRGEFPRRFNLAPRCVVWDLGEVEAWIQERRNASSAGSIELAPGPDVRSRKTRPVKSDRG</sequence>
<gene>
    <name evidence="2" type="ORF">BQ8794_610010</name>
</gene>
<dbReference type="InterPro" id="IPR052931">
    <property type="entry name" value="Prophage_regulatory_activator"/>
</dbReference>
<dbReference type="InterPro" id="IPR010260">
    <property type="entry name" value="AlpA"/>
</dbReference>
<feature type="region of interest" description="Disordered" evidence="1">
    <location>
        <begin position="124"/>
        <end position="152"/>
    </location>
</feature>
<organism evidence="2 3">
    <name type="scientific">Mesorhizobium prunaredense</name>
    <dbReference type="NCBI Taxonomy" id="1631249"/>
    <lineage>
        <taxon>Bacteria</taxon>
        <taxon>Pseudomonadati</taxon>
        <taxon>Pseudomonadota</taxon>
        <taxon>Alphaproteobacteria</taxon>
        <taxon>Hyphomicrobiales</taxon>
        <taxon>Phyllobacteriaceae</taxon>
        <taxon>Mesorhizobium</taxon>
    </lineage>
</organism>